<dbReference type="OrthoDB" id="9815027at2"/>
<dbReference type="FunFam" id="3.20.20.140:FF:000019">
    <property type="entry name" value="Cytosine deaminase"/>
    <property type="match status" value="1"/>
</dbReference>
<keyword evidence="2" id="KW-0378">Hydrolase</keyword>
<dbReference type="GO" id="GO:0016814">
    <property type="term" value="F:hydrolase activity, acting on carbon-nitrogen (but not peptide) bonds, in cyclic amidines"/>
    <property type="evidence" value="ECO:0007669"/>
    <property type="project" value="TreeGrafter"/>
</dbReference>
<keyword evidence="1" id="KW-0479">Metal-binding</keyword>
<dbReference type="PANTHER" id="PTHR32027:SF9">
    <property type="entry name" value="BLL3847 PROTEIN"/>
    <property type="match status" value="1"/>
</dbReference>
<dbReference type="InterPro" id="IPR032466">
    <property type="entry name" value="Metal_Hydrolase"/>
</dbReference>
<dbReference type="Gene3D" id="2.30.40.10">
    <property type="entry name" value="Urease, subunit C, domain 1"/>
    <property type="match status" value="1"/>
</dbReference>
<dbReference type="CDD" id="cd01293">
    <property type="entry name" value="Bact_CD"/>
    <property type="match status" value="1"/>
</dbReference>
<dbReference type="Proteomes" id="UP000250369">
    <property type="component" value="Unassembled WGS sequence"/>
</dbReference>
<dbReference type="InterPro" id="IPR052349">
    <property type="entry name" value="Metallo-hydrolase_Enzymes"/>
</dbReference>
<feature type="domain" description="Amidohydrolase 3" evidence="3">
    <location>
        <begin position="187"/>
        <end position="388"/>
    </location>
</feature>
<dbReference type="SUPFAM" id="SSF51556">
    <property type="entry name" value="Metallo-dependent hydrolases"/>
    <property type="match status" value="1"/>
</dbReference>
<proteinExistence type="predicted"/>
<keyword evidence="5" id="KW-1185">Reference proteome</keyword>
<name>A0A329MXW6_9BACL</name>
<evidence type="ECO:0000313" key="4">
    <source>
        <dbReference type="EMBL" id="RAV23173.1"/>
    </source>
</evidence>
<evidence type="ECO:0000256" key="1">
    <source>
        <dbReference type="ARBA" id="ARBA00022723"/>
    </source>
</evidence>
<dbReference type="InterPro" id="IPR011059">
    <property type="entry name" value="Metal-dep_hydrolase_composite"/>
</dbReference>
<reference evidence="4 5" key="1">
    <citation type="journal article" date="2009" name="Int. J. Syst. Evol. Microbiol.">
        <title>Paenibacillus contaminans sp. nov., isolated from a contaminated laboratory plate.</title>
        <authorList>
            <person name="Chou J.H."/>
            <person name="Lee J.H."/>
            <person name="Lin M.C."/>
            <person name="Chang P.S."/>
            <person name="Arun A.B."/>
            <person name="Young C.C."/>
            <person name="Chen W.M."/>
        </authorList>
    </citation>
    <scope>NUCLEOTIDE SEQUENCE [LARGE SCALE GENOMIC DNA]</scope>
    <source>
        <strain evidence="4 5">CKOBP-6</strain>
    </source>
</reference>
<organism evidence="4 5">
    <name type="scientific">Paenibacillus contaminans</name>
    <dbReference type="NCBI Taxonomy" id="450362"/>
    <lineage>
        <taxon>Bacteria</taxon>
        <taxon>Bacillati</taxon>
        <taxon>Bacillota</taxon>
        <taxon>Bacilli</taxon>
        <taxon>Bacillales</taxon>
        <taxon>Paenibacillaceae</taxon>
        <taxon>Paenibacillus</taxon>
    </lineage>
</organism>
<dbReference type="RefSeq" id="WP_113029284.1">
    <property type="nucleotide sequence ID" value="NZ_QMFB01000001.1"/>
</dbReference>
<dbReference type="Gene3D" id="3.20.20.140">
    <property type="entry name" value="Metal-dependent hydrolases"/>
    <property type="match status" value="1"/>
</dbReference>
<dbReference type="GO" id="GO:0019239">
    <property type="term" value="F:deaminase activity"/>
    <property type="evidence" value="ECO:0007669"/>
    <property type="project" value="UniProtKB-ARBA"/>
</dbReference>
<comment type="caution">
    <text evidence="4">The sequence shown here is derived from an EMBL/GenBank/DDBJ whole genome shotgun (WGS) entry which is preliminary data.</text>
</comment>
<evidence type="ECO:0000256" key="2">
    <source>
        <dbReference type="ARBA" id="ARBA00022801"/>
    </source>
</evidence>
<sequence>MHSAYWLINVRLENGHLKENDTIIGTTTDLYCMKIENGKITEIAPASGKPHEVKTEGAESGDTLPVVDAHGLLALPPFVEKHCHLDKTLLGDQWRPVRPAPSIFERFDIEKHALTKLDTTMKKRAETLLGILLQAGSTHVRTHVDIYPEAGLRHLEAVREALAVFEGKLSYEIVAFPQHGLLRTQSAGLVREALRSGCGLVGGVDPHNVDGDMEKSLQQMMELAVEADADVDLHLHDGGRIGLDTIKRLAQLTEEAGWQGRVSVSHAFALGDMDGREADEMAQLLADNRITIITSVPIGRTIPPIPFLHANRVPVAVGCDNIFDSWSPFGNGDILERAGRLAERFGRSTETALAETLGFITGGVTPLDAEGRQAWPKPGVDASIVFAEASCSAEAVARRAKRPAIMNKGMIVSGSLQRG</sequence>
<dbReference type="EMBL" id="QMFB01000001">
    <property type="protein sequence ID" value="RAV23173.1"/>
    <property type="molecule type" value="Genomic_DNA"/>
</dbReference>
<dbReference type="AlphaFoldDB" id="A0A329MXW6"/>
<protein>
    <submittedName>
        <fullName evidence="4">Deaminase</fullName>
    </submittedName>
</protein>
<dbReference type="GO" id="GO:0046872">
    <property type="term" value="F:metal ion binding"/>
    <property type="evidence" value="ECO:0007669"/>
    <property type="project" value="UniProtKB-KW"/>
</dbReference>
<dbReference type="InterPro" id="IPR013108">
    <property type="entry name" value="Amidohydro_3"/>
</dbReference>
<dbReference type="NCBIfam" id="NF005312">
    <property type="entry name" value="PRK06846.1"/>
    <property type="match status" value="1"/>
</dbReference>
<evidence type="ECO:0000313" key="5">
    <source>
        <dbReference type="Proteomes" id="UP000250369"/>
    </source>
</evidence>
<evidence type="ECO:0000259" key="3">
    <source>
        <dbReference type="Pfam" id="PF07969"/>
    </source>
</evidence>
<gene>
    <name evidence="4" type="ORF">DQG23_02980</name>
</gene>
<dbReference type="Pfam" id="PF07969">
    <property type="entry name" value="Amidohydro_3"/>
    <property type="match status" value="1"/>
</dbReference>
<dbReference type="PANTHER" id="PTHR32027">
    <property type="entry name" value="CYTOSINE DEAMINASE"/>
    <property type="match status" value="1"/>
</dbReference>
<accession>A0A329MXW6</accession>